<dbReference type="EMBL" id="LDRK01000020">
    <property type="protein sequence ID" value="KTR86472.1"/>
    <property type="molecule type" value="Genomic_DNA"/>
</dbReference>
<dbReference type="InterPro" id="IPR036388">
    <property type="entry name" value="WH-like_DNA-bd_sf"/>
</dbReference>
<dbReference type="OrthoDB" id="3181812at2"/>
<evidence type="ECO:0000256" key="1">
    <source>
        <dbReference type="ARBA" id="ARBA00009437"/>
    </source>
</evidence>
<dbReference type="InterPro" id="IPR050950">
    <property type="entry name" value="HTH-type_LysR_regulators"/>
</dbReference>
<dbReference type="FunFam" id="1.10.10.10:FF:000001">
    <property type="entry name" value="LysR family transcriptional regulator"/>
    <property type="match status" value="1"/>
</dbReference>
<comment type="caution">
    <text evidence="6">The sequence shown here is derived from an EMBL/GenBank/DDBJ whole genome shotgun (WGS) entry which is preliminary data.</text>
</comment>
<accession>A0A147EQ18</accession>
<dbReference type="PATRIC" id="fig|1079994.3.peg.1030"/>
<reference evidence="6 7" key="1">
    <citation type="journal article" date="2016" name="Front. Microbiol.">
        <title>Genomic Resource of Rice Seed Associated Bacteria.</title>
        <authorList>
            <person name="Midha S."/>
            <person name="Bansal K."/>
            <person name="Sharma S."/>
            <person name="Kumar N."/>
            <person name="Patil P.P."/>
            <person name="Chaudhry V."/>
            <person name="Patil P.B."/>
        </authorList>
    </citation>
    <scope>NUCLEOTIDE SEQUENCE [LARGE SCALE GENOMIC DNA]</scope>
    <source>
        <strain evidence="6 7">NS354</strain>
    </source>
</reference>
<evidence type="ECO:0000313" key="6">
    <source>
        <dbReference type="EMBL" id="KTR86472.1"/>
    </source>
</evidence>
<protein>
    <submittedName>
        <fullName evidence="6">LysR family transcriptional regulator</fullName>
    </submittedName>
</protein>
<organism evidence="6 7">
    <name type="scientific">Leucobacter chromiiresistens</name>
    <dbReference type="NCBI Taxonomy" id="1079994"/>
    <lineage>
        <taxon>Bacteria</taxon>
        <taxon>Bacillati</taxon>
        <taxon>Actinomycetota</taxon>
        <taxon>Actinomycetes</taxon>
        <taxon>Micrococcales</taxon>
        <taxon>Microbacteriaceae</taxon>
        <taxon>Leucobacter</taxon>
    </lineage>
</organism>
<dbReference type="PROSITE" id="PS50931">
    <property type="entry name" value="HTH_LYSR"/>
    <property type="match status" value="1"/>
</dbReference>
<dbReference type="PANTHER" id="PTHR30419">
    <property type="entry name" value="HTH-TYPE TRANSCRIPTIONAL REGULATOR YBHD"/>
    <property type="match status" value="1"/>
</dbReference>
<dbReference type="Pfam" id="PF00126">
    <property type="entry name" value="HTH_1"/>
    <property type="match status" value="1"/>
</dbReference>
<dbReference type="SUPFAM" id="SSF46785">
    <property type="entry name" value="Winged helix' DNA-binding domain"/>
    <property type="match status" value="1"/>
</dbReference>
<evidence type="ECO:0000256" key="2">
    <source>
        <dbReference type="ARBA" id="ARBA00023015"/>
    </source>
</evidence>
<keyword evidence="4" id="KW-0804">Transcription</keyword>
<dbReference type="InterPro" id="IPR005119">
    <property type="entry name" value="LysR_subst-bd"/>
</dbReference>
<evidence type="ECO:0000259" key="5">
    <source>
        <dbReference type="PROSITE" id="PS50931"/>
    </source>
</evidence>
<evidence type="ECO:0000256" key="3">
    <source>
        <dbReference type="ARBA" id="ARBA00023125"/>
    </source>
</evidence>
<comment type="similarity">
    <text evidence="1">Belongs to the LysR transcriptional regulatory family.</text>
</comment>
<dbReference type="Gene3D" id="1.10.10.10">
    <property type="entry name" value="Winged helix-like DNA-binding domain superfamily/Winged helix DNA-binding domain"/>
    <property type="match status" value="1"/>
</dbReference>
<dbReference type="SUPFAM" id="SSF53850">
    <property type="entry name" value="Periplasmic binding protein-like II"/>
    <property type="match status" value="1"/>
</dbReference>
<keyword evidence="3" id="KW-0238">DNA-binding</keyword>
<dbReference type="GO" id="GO:0005829">
    <property type="term" value="C:cytosol"/>
    <property type="evidence" value="ECO:0007669"/>
    <property type="project" value="TreeGrafter"/>
</dbReference>
<keyword evidence="2" id="KW-0805">Transcription regulation</keyword>
<sequence>MNLEQLRGFTEIVQLGNFTRAAERLHLAQPSLSRQIAALEADLGVELLHRVRGNVAATPAGERLLPIARRMLADAEAARHEMSDLAELRGGRIRLGATPTLCTSLVADVLAEFRARYPGIEIEILERGSRSLISALMEGALDLALIVTSVSSGAARAVLEREQILSERLVVVSDPNRPDPFAPEGAEARDPGRPVDLEELARVPQVLFPENYDLRATVDAAFRARGLTPLVAVAGAEMDAALSFAGRGIGVAVVPAMVAADRPALRTAPLAGDALARTVSIARRADMAPTRAGAALQAAIREIADRVTAPGAELSSLVTRVGEPAPLRSAAPPPA</sequence>
<dbReference type="AlphaFoldDB" id="A0A147EQ18"/>
<dbReference type="GO" id="GO:0003677">
    <property type="term" value="F:DNA binding"/>
    <property type="evidence" value="ECO:0007669"/>
    <property type="project" value="UniProtKB-KW"/>
</dbReference>
<dbReference type="InterPro" id="IPR036390">
    <property type="entry name" value="WH_DNA-bd_sf"/>
</dbReference>
<dbReference type="CDD" id="cd05466">
    <property type="entry name" value="PBP2_LTTR_substrate"/>
    <property type="match status" value="1"/>
</dbReference>
<dbReference type="RefSeq" id="WP_058593447.1">
    <property type="nucleotide sequence ID" value="NZ_LDRK01000020.1"/>
</dbReference>
<proteinExistence type="inferred from homology"/>
<keyword evidence="7" id="KW-1185">Reference proteome</keyword>
<feature type="domain" description="HTH lysR-type" evidence="5">
    <location>
        <begin position="1"/>
        <end position="58"/>
    </location>
</feature>
<dbReference type="Gene3D" id="3.40.190.290">
    <property type="match status" value="1"/>
</dbReference>
<dbReference type="InterPro" id="IPR000847">
    <property type="entry name" value="LysR_HTH_N"/>
</dbReference>
<dbReference type="PRINTS" id="PR00039">
    <property type="entry name" value="HTHLYSR"/>
</dbReference>
<gene>
    <name evidence="6" type="ORF">NS354_04710</name>
</gene>
<dbReference type="Proteomes" id="UP000070810">
    <property type="component" value="Unassembled WGS sequence"/>
</dbReference>
<dbReference type="Pfam" id="PF03466">
    <property type="entry name" value="LysR_substrate"/>
    <property type="match status" value="1"/>
</dbReference>
<name>A0A147EQ18_9MICO</name>
<dbReference type="GO" id="GO:0003700">
    <property type="term" value="F:DNA-binding transcription factor activity"/>
    <property type="evidence" value="ECO:0007669"/>
    <property type="project" value="InterPro"/>
</dbReference>
<evidence type="ECO:0000256" key="4">
    <source>
        <dbReference type="ARBA" id="ARBA00023163"/>
    </source>
</evidence>
<evidence type="ECO:0000313" key="7">
    <source>
        <dbReference type="Proteomes" id="UP000070810"/>
    </source>
</evidence>